<keyword evidence="2" id="KW-0812">Transmembrane</keyword>
<evidence type="ECO:0000313" key="6">
    <source>
        <dbReference type="Proteomes" id="UP000568888"/>
    </source>
</evidence>
<accession>A0A6V8MYC3</accession>
<dbReference type="EMBL" id="CP096574">
    <property type="protein sequence ID" value="UPU37227.1"/>
    <property type="molecule type" value="Genomic_DNA"/>
</dbReference>
<dbReference type="Proteomes" id="UP000568888">
    <property type="component" value="Unassembled WGS sequence"/>
</dbReference>
<sequence>MSLILDALRKMEQERRSRRGADQDLRPEVLRYRLAAQPKEPRRYPVAVIGGVVLLLAGVGAGFLLKGHAPQPVAEAPVAAPTPQAPVAVVPVAPAAPAAVAPPVAAATAAPPVPAPVPAAAPTVAPVVAAQAPAAVPQPVAQPSRKASRAAAAPSAPADLPQGALHEPAAVAGGAQDITISGIAYQDERRMRRAVLNGMLVGEGAEVGGARVLEIKETKVKLSRGGRVFEVPFSSGLQSR</sequence>
<feature type="domain" description="Type II secretion system protein GspB C-terminal" evidence="3">
    <location>
        <begin position="178"/>
        <end position="232"/>
    </location>
</feature>
<dbReference type="InterPro" id="IPR032389">
    <property type="entry name" value="GspB_C"/>
</dbReference>
<reference evidence="6" key="1">
    <citation type="submission" date="2020-06" db="EMBL/GenBank/DDBJ databases">
        <title>Draft genomic sequecing of Geomonas sp. Red736.</title>
        <authorList>
            <person name="Itoh H."/>
            <person name="Xu Z.X."/>
            <person name="Ushijima N."/>
            <person name="Masuda Y."/>
            <person name="Shiratori Y."/>
            <person name="Senoo K."/>
        </authorList>
    </citation>
    <scope>NUCLEOTIDE SEQUENCE [LARGE SCALE GENOMIC DNA]</scope>
    <source>
        <strain evidence="6">Red736</strain>
    </source>
</reference>
<evidence type="ECO:0000313" key="7">
    <source>
        <dbReference type="Proteomes" id="UP000831485"/>
    </source>
</evidence>
<dbReference type="Proteomes" id="UP000831485">
    <property type="component" value="Chromosome"/>
</dbReference>
<keyword evidence="7" id="KW-1185">Reference proteome</keyword>
<dbReference type="AlphaFoldDB" id="A0A6V8MYC3"/>
<feature type="transmembrane region" description="Helical" evidence="2">
    <location>
        <begin position="44"/>
        <end position="65"/>
    </location>
</feature>
<organism evidence="4 6">
    <name type="scientific">Geomonas paludis</name>
    <dbReference type="NCBI Taxonomy" id="2740185"/>
    <lineage>
        <taxon>Bacteria</taxon>
        <taxon>Pseudomonadati</taxon>
        <taxon>Thermodesulfobacteriota</taxon>
        <taxon>Desulfuromonadia</taxon>
        <taxon>Geobacterales</taxon>
        <taxon>Geobacteraceae</taxon>
        <taxon>Geomonas</taxon>
    </lineage>
</organism>
<gene>
    <name evidence="4" type="ORF">GMPD_30400</name>
    <name evidence="5" type="ORF">M1B72_05835</name>
</gene>
<keyword evidence="2" id="KW-1133">Transmembrane helix</keyword>
<keyword evidence="2" id="KW-0472">Membrane</keyword>
<feature type="region of interest" description="Disordered" evidence="1">
    <location>
        <begin position="139"/>
        <end position="162"/>
    </location>
</feature>
<dbReference type="GO" id="GO:0015627">
    <property type="term" value="C:type II protein secretion system complex"/>
    <property type="evidence" value="ECO:0007669"/>
    <property type="project" value="InterPro"/>
</dbReference>
<evidence type="ECO:0000259" key="3">
    <source>
        <dbReference type="Pfam" id="PF16537"/>
    </source>
</evidence>
<reference evidence="5" key="3">
    <citation type="submission" date="2022-04" db="EMBL/GenBank/DDBJ databases">
        <authorList>
            <person name="Liu G."/>
        </authorList>
    </citation>
    <scope>NUCLEOTIDE SEQUENCE</scope>
    <source>
        <strain evidence="5">RG22</strain>
    </source>
</reference>
<feature type="compositionally biased region" description="Low complexity" evidence="1">
    <location>
        <begin position="139"/>
        <end position="158"/>
    </location>
</feature>
<dbReference type="Pfam" id="PF16537">
    <property type="entry name" value="T2SSB"/>
    <property type="match status" value="1"/>
</dbReference>
<name>A0A6V8MYC3_9BACT</name>
<reference evidence="4" key="2">
    <citation type="journal article" date="2021" name="Int. J. Syst. Evol. Microbiol.">
        <title>Geomonas silvestris sp. nov., Geomonas paludis sp. nov. and Geomonas limicola sp. nov., isolated from terrestrial environments, and emended description of the genus Geomonas.</title>
        <authorList>
            <person name="Itoh H."/>
            <person name="Xu Z."/>
            <person name="Masuda Y."/>
            <person name="Ushijima N."/>
            <person name="Hayakawa C."/>
            <person name="Shiratori Y."/>
            <person name="Senoo K."/>
        </authorList>
    </citation>
    <scope>NUCLEOTIDE SEQUENCE</scope>
    <source>
        <strain evidence="4">Red736</strain>
    </source>
</reference>
<protein>
    <submittedName>
        <fullName evidence="5">General secretion pathway protein GspB</fullName>
    </submittedName>
</protein>
<proteinExistence type="predicted"/>
<dbReference type="EMBL" id="BLXY01000007">
    <property type="protein sequence ID" value="GFO65121.1"/>
    <property type="molecule type" value="Genomic_DNA"/>
</dbReference>
<evidence type="ECO:0000313" key="4">
    <source>
        <dbReference type="EMBL" id="GFO65121.1"/>
    </source>
</evidence>
<evidence type="ECO:0000256" key="2">
    <source>
        <dbReference type="SAM" id="Phobius"/>
    </source>
</evidence>
<evidence type="ECO:0000313" key="5">
    <source>
        <dbReference type="EMBL" id="UPU37227.1"/>
    </source>
</evidence>
<evidence type="ECO:0000256" key="1">
    <source>
        <dbReference type="SAM" id="MobiDB-lite"/>
    </source>
</evidence>
<dbReference type="RefSeq" id="WP_183348886.1">
    <property type="nucleotide sequence ID" value="NZ_BLXY01000007.1"/>
</dbReference>